<dbReference type="EMBL" id="DXBD01000019">
    <property type="protein sequence ID" value="HIZ67390.1"/>
    <property type="molecule type" value="Genomic_DNA"/>
</dbReference>
<evidence type="ECO:0000313" key="2">
    <source>
        <dbReference type="EMBL" id="HIZ67390.1"/>
    </source>
</evidence>
<evidence type="ECO:0000313" key="3">
    <source>
        <dbReference type="Proteomes" id="UP000824058"/>
    </source>
</evidence>
<dbReference type="Proteomes" id="UP000824058">
    <property type="component" value="Unassembled WGS sequence"/>
</dbReference>
<feature type="transmembrane region" description="Helical" evidence="1">
    <location>
        <begin position="481"/>
        <end position="505"/>
    </location>
</feature>
<feature type="transmembrane region" description="Helical" evidence="1">
    <location>
        <begin position="456"/>
        <end position="475"/>
    </location>
</feature>
<reference evidence="2" key="1">
    <citation type="journal article" date="2021" name="PeerJ">
        <title>Extensive microbial diversity within the chicken gut microbiome revealed by metagenomics and culture.</title>
        <authorList>
            <person name="Gilroy R."/>
            <person name="Ravi A."/>
            <person name="Getino M."/>
            <person name="Pursley I."/>
            <person name="Horton D.L."/>
            <person name="Alikhan N.F."/>
            <person name="Baker D."/>
            <person name="Gharbi K."/>
            <person name="Hall N."/>
            <person name="Watson M."/>
            <person name="Adriaenssens E.M."/>
            <person name="Foster-Nyarko E."/>
            <person name="Jarju S."/>
            <person name="Secka A."/>
            <person name="Antonio M."/>
            <person name="Oren A."/>
            <person name="Chaudhuri R.R."/>
            <person name="La Ragione R."/>
            <person name="Hildebrand F."/>
            <person name="Pallen M.J."/>
        </authorList>
    </citation>
    <scope>NUCLEOTIDE SEQUENCE</scope>
    <source>
        <strain evidence="2">ChiBcolR9-63</strain>
    </source>
</reference>
<dbReference type="EC" id="2.4.-.-" evidence="2"/>
<feature type="transmembrane region" description="Helical" evidence="1">
    <location>
        <begin position="76"/>
        <end position="94"/>
    </location>
</feature>
<feature type="transmembrane region" description="Helical" evidence="1">
    <location>
        <begin position="276"/>
        <end position="297"/>
    </location>
</feature>
<keyword evidence="1" id="KW-0472">Membrane</keyword>
<feature type="transmembrane region" description="Helical" evidence="1">
    <location>
        <begin position="247"/>
        <end position="269"/>
    </location>
</feature>
<feature type="transmembrane region" description="Helical" evidence="1">
    <location>
        <begin position="194"/>
        <end position="227"/>
    </location>
</feature>
<feature type="transmembrane region" description="Helical" evidence="1">
    <location>
        <begin position="424"/>
        <end position="444"/>
    </location>
</feature>
<reference evidence="2" key="2">
    <citation type="submission" date="2021-04" db="EMBL/GenBank/DDBJ databases">
        <authorList>
            <person name="Gilroy R."/>
        </authorList>
    </citation>
    <scope>NUCLEOTIDE SEQUENCE</scope>
    <source>
        <strain evidence="2">ChiBcolR9-63</strain>
    </source>
</reference>
<dbReference type="GO" id="GO:0016757">
    <property type="term" value="F:glycosyltransferase activity"/>
    <property type="evidence" value="ECO:0007669"/>
    <property type="project" value="UniProtKB-KW"/>
</dbReference>
<protein>
    <submittedName>
        <fullName evidence="2">Glycosyltransferase family 39 protein</fullName>
        <ecNumber evidence="2">2.4.-.-</ecNumber>
    </submittedName>
</protein>
<keyword evidence="1" id="KW-1133">Transmembrane helix</keyword>
<organism evidence="2 3">
    <name type="scientific">Candidatus Streptococcus faecavium</name>
    <dbReference type="NCBI Taxonomy" id="2838763"/>
    <lineage>
        <taxon>Bacteria</taxon>
        <taxon>Bacillati</taxon>
        <taxon>Bacillota</taxon>
        <taxon>Bacilli</taxon>
        <taxon>Lactobacillales</taxon>
        <taxon>Streptococcaceae</taxon>
        <taxon>Streptococcus</taxon>
    </lineage>
</organism>
<keyword evidence="1" id="KW-0812">Transmembrane</keyword>
<dbReference type="AlphaFoldDB" id="A0A9D2FVU4"/>
<sequence length="516" mass="59438">MKFLAFLGQKAVLIWSFLLFLLLGLSSLFVRTNMPMDGSELANMQANGPIFFVSLVLFIGLLYLCLRSLAFVKESYLFLFGTLFYLALGAYVILHQNDVLRHDALAVLEAAKALNRGDYSILTEVSGYLHKYPHQLGLVSFERLILTLFGESNVKVFFIINLVMAIADNFFLWKITQNLFKKDNISKIVLLLSFVFLPHLFNILFVYGLTYGLFFALIGLYFLQLYFDKKSWSNLLLSTVFLSLSDIIRNNYIILIITVLIVLMLDFLYHKTKKNLAFMVILLASIIAGNRAISSYYQQVARVDHLDGEPKVAWIAMGLNDTPIYNRVAGWYDAYVETVYNEHQGDAEAIEEASERQIVSRVTYMVNHPDYAWNFFKNKFLSTWTDSLFESIWSGPVTKMPVEGQKITGRLMTSIYQGKLAYQIIYYFSALLLVVIYVSVLPSIWTQYRQKDGMTVFLLIPLIYLTGGFIFHLIWETKSQYVYPYVYLLLPLSALGLDYMMTLVIKKEDMMIKMTK</sequence>
<evidence type="ECO:0000256" key="1">
    <source>
        <dbReference type="SAM" id="Phobius"/>
    </source>
</evidence>
<gene>
    <name evidence="2" type="ORF">H9965_02785</name>
</gene>
<comment type="caution">
    <text evidence="2">The sequence shown here is derived from an EMBL/GenBank/DDBJ whole genome shotgun (WGS) entry which is preliminary data.</text>
</comment>
<proteinExistence type="predicted"/>
<keyword evidence="2" id="KW-0328">Glycosyltransferase</keyword>
<accession>A0A9D2FVU4</accession>
<feature type="transmembrane region" description="Helical" evidence="1">
    <location>
        <begin position="156"/>
        <end position="173"/>
    </location>
</feature>
<feature type="transmembrane region" description="Helical" evidence="1">
    <location>
        <begin position="50"/>
        <end position="69"/>
    </location>
</feature>
<feature type="transmembrane region" description="Helical" evidence="1">
    <location>
        <begin position="12"/>
        <end position="30"/>
    </location>
</feature>
<name>A0A9D2FVU4_9STRE</name>
<keyword evidence="2" id="KW-0808">Transferase</keyword>